<dbReference type="PANTHER" id="PTHR38099:SF1">
    <property type="entry name" value="LARGE RIBOSOMAL RNA SUBUNIT ACCUMULATION PROTEIN YCED"/>
    <property type="match status" value="1"/>
</dbReference>
<comment type="similarity">
    <text evidence="2">Belongs to the DUF177 domain family.</text>
</comment>
<reference evidence="6 13" key="4">
    <citation type="submission" date="2018-04" db="EMBL/GenBank/DDBJ databases">
        <title>Active sludge and wastewater microbial communities from Klosterneuburg, Austria.</title>
        <authorList>
            <person name="Wagner M."/>
        </authorList>
    </citation>
    <scope>NUCLEOTIDE SEQUENCE [LARGE SCALE GENOMIC DNA]</scope>
    <source>
        <strain evidence="6 13">Nm4</strain>
    </source>
</reference>
<reference evidence="11" key="2">
    <citation type="submission" date="2016-10" db="EMBL/GenBank/DDBJ databases">
        <authorList>
            <person name="Varghese N."/>
            <person name="Submissions S."/>
        </authorList>
    </citation>
    <scope>NUCLEOTIDE SEQUENCE [LARGE SCALE GENOMIC DNA]</scope>
    <source>
        <strain evidence="11">Nm10</strain>
    </source>
</reference>
<reference evidence="9 12" key="3">
    <citation type="submission" date="2017-09" db="EMBL/GenBank/DDBJ databases">
        <authorList>
            <person name="Ehlers B."/>
            <person name="Leendertz F.H."/>
        </authorList>
    </citation>
    <scope>NUCLEOTIDE SEQUENCE [LARGE SCALE GENOMIC DNA]</scope>
    <source>
        <strain evidence="9 12">Nm42</strain>
    </source>
</reference>
<dbReference type="InterPro" id="IPR003772">
    <property type="entry name" value="YceD"/>
</dbReference>
<proteinExistence type="inferred from homology"/>
<dbReference type="GO" id="GO:0005829">
    <property type="term" value="C:cytosol"/>
    <property type="evidence" value="ECO:0007669"/>
    <property type="project" value="TreeGrafter"/>
</dbReference>
<dbReference type="Pfam" id="PF02620">
    <property type="entry name" value="YceD"/>
    <property type="match status" value="1"/>
</dbReference>
<dbReference type="OrthoDB" id="5297600at2"/>
<dbReference type="STRING" id="44577.ATY38_02600"/>
<evidence type="ECO:0000313" key="7">
    <source>
        <dbReference type="EMBL" id="SDT85212.1"/>
    </source>
</evidence>
<evidence type="ECO:0000313" key="8">
    <source>
        <dbReference type="EMBL" id="SEQ00862.1"/>
    </source>
</evidence>
<reference evidence="7 10" key="1">
    <citation type="submission" date="2016-10" db="EMBL/GenBank/DDBJ databases">
        <authorList>
            <person name="de Groot N.N."/>
        </authorList>
    </citation>
    <scope>NUCLEOTIDE SEQUENCE [LARGE SCALE GENOMIC DNA]</scope>
    <source>
        <strain evidence="7">Nm10</strain>
        <strain evidence="8 10">Nm9</strain>
    </source>
</reference>
<evidence type="ECO:0000313" key="6">
    <source>
        <dbReference type="EMBL" id="PTQ88729.1"/>
    </source>
</evidence>
<evidence type="ECO:0000313" key="9">
    <source>
        <dbReference type="EMBL" id="SOD17146.1"/>
    </source>
</evidence>
<evidence type="ECO:0000256" key="5">
    <source>
        <dbReference type="ARBA" id="ARBA00031841"/>
    </source>
</evidence>
<dbReference type="AlphaFoldDB" id="A0A0S3AG94"/>
<accession>A0A0S3AG94</accession>
<dbReference type="EMBL" id="FOFX01000015">
    <property type="protein sequence ID" value="SEQ00862.1"/>
    <property type="molecule type" value="Genomic_DNA"/>
</dbReference>
<dbReference type="InterPro" id="IPR039255">
    <property type="entry name" value="YceD_bac"/>
</dbReference>
<evidence type="ECO:0000256" key="1">
    <source>
        <dbReference type="ARBA" id="ARBA00002868"/>
    </source>
</evidence>
<evidence type="ECO:0000256" key="4">
    <source>
        <dbReference type="ARBA" id="ARBA00022517"/>
    </source>
</evidence>
<evidence type="ECO:0000256" key="2">
    <source>
        <dbReference type="ARBA" id="ARBA00010740"/>
    </source>
</evidence>
<name>A0A0S3AG94_9PROT</name>
<dbReference type="Proteomes" id="UP000182882">
    <property type="component" value="Unassembled WGS sequence"/>
</dbReference>
<dbReference type="Proteomes" id="UP000181998">
    <property type="component" value="Unassembled WGS sequence"/>
</dbReference>
<keyword evidence="11" id="KW-1185">Reference proteome</keyword>
<dbReference type="Proteomes" id="UP000244110">
    <property type="component" value="Unassembled WGS sequence"/>
</dbReference>
<evidence type="ECO:0000313" key="13">
    <source>
        <dbReference type="Proteomes" id="UP000244110"/>
    </source>
</evidence>
<dbReference type="EMBL" id="OCMU01000001">
    <property type="protein sequence ID" value="SOD17146.1"/>
    <property type="molecule type" value="Genomic_DNA"/>
</dbReference>
<dbReference type="Proteomes" id="UP000219335">
    <property type="component" value="Unassembled WGS sequence"/>
</dbReference>
<organism evidence="6 13">
    <name type="scientific">Nitrosomonas ureae</name>
    <dbReference type="NCBI Taxonomy" id="44577"/>
    <lineage>
        <taxon>Bacteria</taxon>
        <taxon>Pseudomonadati</taxon>
        <taxon>Pseudomonadota</taxon>
        <taxon>Betaproteobacteria</taxon>
        <taxon>Nitrosomonadales</taxon>
        <taxon>Nitrosomonadaceae</taxon>
        <taxon>Nitrosomonas</taxon>
    </lineage>
</organism>
<dbReference type="RefSeq" id="WP_062557913.1">
    <property type="nucleotide sequence ID" value="NZ_CP013341.1"/>
</dbReference>
<evidence type="ECO:0000313" key="11">
    <source>
        <dbReference type="Proteomes" id="UP000182882"/>
    </source>
</evidence>
<sequence>MSVRLIIDPIDFVQNAGIRHGRIPVIDLVRLHDLLFDKEGELIYQISGRLDKNAKPGLQLEVKGKIHLNCQRCLEKLVYEIDLKTFLLLAKNEVELQQVDEDDTIDAILATPELDVINLIEDEVILGLSISSRHADGECNSLKLKSATDNPAGKKQSANPFAVLATLKKTH</sequence>
<evidence type="ECO:0000313" key="10">
    <source>
        <dbReference type="Proteomes" id="UP000181998"/>
    </source>
</evidence>
<evidence type="ECO:0000313" key="12">
    <source>
        <dbReference type="Proteomes" id="UP000219335"/>
    </source>
</evidence>
<keyword evidence="4" id="KW-0690">Ribosome biogenesis</keyword>
<comment type="function">
    <text evidence="1">Plays a role in synthesis, processing and/or stability of 23S rRNA.</text>
</comment>
<protein>
    <recommendedName>
        <fullName evidence="3">Large ribosomal RNA subunit accumulation protein YceD</fullName>
    </recommendedName>
    <alternativeName>
        <fullName evidence="5">23S rRNA accumulation protein YceD</fullName>
    </alternativeName>
</protein>
<dbReference type="EMBL" id="QAOL01000001">
    <property type="protein sequence ID" value="PTQ88729.1"/>
    <property type="molecule type" value="Genomic_DNA"/>
</dbReference>
<gene>
    <name evidence="6" type="ORF">C8R28_1001121</name>
    <name evidence="7" type="ORF">SAMN05216406_1047</name>
    <name evidence="8" type="ORF">SAMN05421510_101510</name>
    <name evidence="9" type="ORF">SAMN06297164_1027</name>
</gene>
<dbReference type="GO" id="GO:0042254">
    <property type="term" value="P:ribosome biogenesis"/>
    <property type="evidence" value="ECO:0007669"/>
    <property type="project" value="UniProtKB-KW"/>
</dbReference>
<dbReference type="EMBL" id="FNLN01000004">
    <property type="protein sequence ID" value="SDT85212.1"/>
    <property type="molecule type" value="Genomic_DNA"/>
</dbReference>
<dbReference type="PANTHER" id="PTHR38099">
    <property type="entry name" value="LARGE RIBOSOMAL RNA SUBUNIT ACCUMULATION PROTEIN YCED"/>
    <property type="match status" value="1"/>
</dbReference>
<evidence type="ECO:0000256" key="3">
    <source>
        <dbReference type="ARBA" id="ARBA00015716"/>
    </source>
</evidence>
<dbReference type="KEGG" id="nur:ATY38_02600"/>